<dbReference type="Pfam" id="PF23559">
    <property type="entry name" value="WHD_DRP"/>
    <property type="match status" value="1"/>
</dbReference>
<dbReference type="Gene3D" id="3.40.50.300">
    <property type="entry name" value="P-loop containing nucleotide triphosphate hydrolases"/>
    <property type="match status" value="1"/>
</dbReference>
<keyword evidence="3" id="KW-0677">Repeat</keyword>
<dbReference type="PRINTS" id="PR00364">
    <property type="entry name" value="DISEASERSIST"/>
</dbReference>
<evidence type="ECO:0000256" key="6">
    <source>
        <dbReference type="ARBA" id="ARBA00022840"/>
    </source>
</evidence>
<comment type="similarity">
    <text evidence="1">Belongs to the disease resistance NB-LRR family.</text>
</comment>
<evidence type="ECO:0000256" key="3">
    <source>
        <dbReference type="ARBA" id="ARBA00022737"/>
    </source>
</evidence>
<dbReference type="InterPro" id="IPR055414">
    <property type="entry name" value="LRR_R13L4/SHOC2-like"/>
</dbReference>
<feature type="domain" description="R13L1/DRL21-like LRR repeat region" evidence="12">
    <location>
        <begin position="848"/>
        <end position="963"/>
    </location>
</feature>
<dbReference type="Pfam" id="PF18052">
    <property type="entry name" value="Rx_N"/>
    <property type="match status" value="1"/>
</dbReference>
<dbReference type="Proteomes" id="UP001497457">
    <property type="component" value="Chromosome 22rd"/>
</dbReference>
<evidence type="ECO:0000259" key="8">
    <source>
        <dbReference type="Pfam" id="PF00931"/>
    </source>
</evidence>
<proteinExistence type="inferred from homology"/>
<dbReference type="InterPro" id="IPR042197">
    <property type="entry name" value="Apaf_helical"/>
</dbReference>
<dbReference type="InterPro" id="IPR041118">
    <property type="entry name" value="Rx_N"/>
</dbReference>
<dbReference type="GO" id="GO:0005524">
    <property type="term" value="F:ATP binding"/>
    <property type="evidence" value="ECO:0007669"/>
    <property type="project" value="UniProtKB-KW"/>
</dbReference>
<protein>
    <submittedName>
        <fullName evidence="13">Uncharacterized protein</fullName>
    </submittedName>
</protein>
<evidence type="ECO:0000259" key="10">
    <source>
        <dbReference type="Pfam" id="PF23559"/>
    </source>
</evidence>
<feature type="domain" description="Disease resistance N-terminal" evidence="9">
    <location>
        <begin position="14"/>
        <end position="89"/>
    </location>
</feature>
<dbReference type="Gene3D" id="1.20.5.4130">
    <property type="match status" value="1"/>
</dbReference>
<dbReference type="SUPFAM" id="SSF52058">
    <property type="entry name" value="L domain-like"/>
    <property type="match status" value="3"/>
</dbReference>
<sequence>MAAELGGMLASAILKVVYQKIGLAIEKQMKMRADFIDDLEGMKMTLEAVAALLHDAERRSIEEEAVRLWLKRLKDAMYGIDDIIDEFEAGTKPAAAKLVAMIPCLTIGPKIKMANKMKAMRRKLEEITRQHKDFSFIPGNTSVEQVTDMRETSSAIEEALIVGRTEEKQKILASLSENLRQEITILPIYGFGGIGKTTLAKLVFSDALFNDYSRVWVYVSQAFDLKKIGNSIISQVSNGDTNITEKQMINKRLQELLAGKKILVVLDDMWRDNNNQSQLEDLRAMLRVGKGNKVVVIVTTRDEGIAKELCTIQPHKLAPLTDGMCWTIIKKKSAFDSKDSKEQLELIGRDIAMKCGGVALAAQSLGYMLRSMTFDEWKSVRDCDIWNVSSTRDACSPQHKVLASLRLSYNSMPPYLKLCFGYCATFPKGYNIAKGGLMYQWMSLGFVEPPSILSTRQLSENYVRQLLGLSFLQVSKLPSIARLHHEDGIMLTMHDLVHDLARSVMVHELLDATKKQSTGGSYCRYLLVNDCSKPLELYTSSPAKIRAMRFLGCPRIEPCGDAFSSAKSLRVLDLSGCSILRLQDSIAKLKQLRYLSAPRIPSQIIPSCIAKLSKLMYLNLNGSMISALPKSIGDIKGLMHLDISDCVLIENLPESFVNLKMLVHLDLLNCCQLRGVSKALIGLTNIRYLNLSLRPEPDNILPLKGMTEVICDLAELQYLGLSWTMHSIFGHDGSHETFNFIDRICTLSNLEHLDLSCNCNIICVPESICNLSKLHTLNLLNCTRLARLPECIVKMDSLKILNVTGCSELDKSTLYRSKMFALLPHFVVHSDDGESSSNIGLLCHANPNELHISSLDNVKSTEEVQSIKLMEKHGIYDLKLEWTRDTKRYVEDAEVLEQLVPPSTLRTFNMKGYNSVTLSAWFMGINLHLPHLIKIQMWDLCKCNSLPPLGQLPNLQDLILGGMDSITIIEEGFCGGARAFPRLKKFSLCSMENVEVWNTTYSYGNGGVFMFPCLVELIICDCPKLRLKPCPPRAKKWEIENSDNVLSSWEETCPSSSVAPTDVFLTVKSSKVPLGQWMLLHHLHTITELSIISCTDLACSSPEIIQDLSFIKSLWLKDNAQPELPRWLCDLVSLRELLLTEWTELSDLQESMRHLTSLEELSLYQCPSITELPEWLGNLGALKEIVISDCRGIKYLPKSILKLSNHKEISIYDCPVLAEWCELEENKKKLAHIYWKDIDINSKGNKEASSIHKNRNQKFEQ</sequence>
<gene>
    <name evidence="13" type="ORF">URODEC1_LOCUS57682</name>
</gene>
<dbReference type="EMBL" id="OZ075132">
    <property type="protein sequence ID" value="CAL4984861.1"/>
    <property type="molecule type" value="Genomic_DNA"/>
</dbReference>
<feature type="domain" description="NB-ARC" evidence="8">
    <location>
        <begin position="166"/>
        <end position="333"/>
    </location>
</feature>
<organism evidence="13 14">
    <name type="scientific">Urochloa decumbens</name>
    <dbReference type="NCBI Taxonomy" id="240449"/>
    <lineage>
        <taxon>Eukaryota</taxon>
        <taxon>Viridiplantae</taxon>
        <taxon>Streptophyta</taxon>
        <taxon>Embryophyta</taxon>
        <taxon>Tracheophyta</taxon>
        <taxon>Spermatophyta</taxon>
        <taxon>Magnoliopsida</taxon>
        <taxon>Liliopsida</taxon>
        <taxon>Poales</taxon>
        <taxon>Poaceae</taxon>
        <taxon>PACMAD clade</taxon>
        <taxon>Panicoideae</taxon>
        <taxon>Panicodae</taxon>
        <taxon>Paniceae</taxon>
        <taxon>Melinidinae</taxon>
        <taxon>Urochloa</taxon>
    </lineage>
</organism>
<reference evidence="13 14" key="2">
    <citation type="submission" date="2024-10" db="EMBL/GenBank/DDBJ databases">
        <authorList>
            <person name="Ryan C."/>
        </authorList>
    </citation>
    <scope>NUCLEOTIDE SEQUENCE [LARGE SCALE GENOMIC DNA]</scope>
</reference>
<dbReference type="InterPro" id="IPR002182">
    <property type="entry name" value="NB-ARC"/>
</dbReference>
<evidence type="ECO:0000259" key="11">
    <source>
        <dbReference type="Pfam" id="PF23598"/>
    </source>
</evidence>
<evidence type="ECO:0000313" key="13">
    <source>
        <dbReference type="EMBL" id="CAL4984861.1"/>
    </source>
</evidence>
<dbReference type="AlphaFoldDB" id="A0ABC9ATU6"/>
<dbReference type="Gene3D" id="3.80.10.10">
    <property type="entry name" value="Ribonuclease Inhibitor"/>
    <property type="match status" value="3"/>
</dbReference>
<feature type="domain" description="Disease resistance R13L4/SHOC-2-like LRR" evidence="11">
    <location>
        <begin position="562"/>
        <end position="725"/>
    </location>
</feature>
<keyword evidence="2" id="KW-0433">Leucine-rich repeat</keyword>
<dbReference type="Pfam" id="PF23598">
    <property type="entry name" value="LRR_14"/>
    <property type="match status" value="1"/>
</dbReference>
<dbReference type="Gene3D" id="1.10.10.10">
    <property type="entry name" value="Winged helix-like DNA-binding domain superfamily/Winged helix DNA-binding domain"/>
    <property type="match status" value="1"/>
</dbReference>
<dbReference type="InterPro" id="IPR032675">
    <property type="entry name" value="LRR_dom_sf"/>
</dbReference>
<keyword evidence="5" id="KW-0611">Plant defense</keyword>
<keyword evidence="7" id="KW-0175">Coiled coil</keyword>
<dbReference type="GO" id="GO:0051707">
    <property type="term" value="P:response to other organism"/>
    <property type="evidence" value="ECO:0007669"/>
    <property type="project" value="UniProtKB-ARBA"/>
</dbReference>
<dbReference type="InterPro" id="IPR058922">
    <property type="entry name" value="WHD_DRP"/>
</dbReference>
<reference evidence="14" key="1">
    <citation type="submission" date="2024-06" db="EMBL/GenBank/DDBJ databases">
        <authorList>
            <person name="Ryan C."/>
        </authorList>
    </citation>
    <scope>NUCLEOTIDE SEQUENCE [LARGE SCALE GENOMIC DNA]</scope>
</reference>
<accession>A0ABC9ATU6</accession>
<dbReference type="PANTHER" id="PTHR36766:SF73">
    <property type="entry name" value="NB-ARC DOMAIN-CONTAINING PROTEIN"/>
    <property type="match status" value="1"/>
</dbReference>
<dbReference type="Pfam" id="PF00931">
    <property type="entry name" value="NB-ARC"/>
    <property type="match status" value="1"/>
</dbReference>
<dbReference type="InterPro" id="IPR027417">
    <property type="entry name" value="P-loop_NTPase"/>
</dbReference>
<evidence type="ECO:0000256" key="7">
    <source>
        <dbReference type="ARBA" id="ARBA00023054"/>
    </source>
</evidence>
<feature type="domain" description="Disease resistance protein winged helix" evidence="10">
    <location>
        <begin position="426"/>
        <end position="501"/>
    </location>
</feature>
<dbReference type="PANTHER" id="PTHR36766">
    <property type="entry name" value="PLANT BROAD-SPECTRUM MILDEW RESISTANCE PROTEIN RPW8"/>
    <property type="match status" value="1"/>
</dbReference>
<evidence type="ECO:0000256" key="2">
    <source>
        <dbReference type="ARBA" id="ARBA00022614"/>
    </source>
</evidence>
<keyword evidence="4" id="KW-0547">Nucleotide-binding</keyword>
<dbReference type="InterPro" id="IPR056789">
    <property type="entry name" value="LRR_R13L1-DRL21"/>
</dbReference>
<keyword evidence="6" id="KW-0067">ATP-binding</keyword>
<keyword evidence="14" id="KW-1185">Reference proteome</keyword>
<evidence type="ECO:0000256" key="5">
    <source>
        <dbReference type="ARBA" id="ARBA00022821"/>
    </source>
</evidence>
<evidence type="ECO:0000259" key="12">
    <source>
        <dbReference type="Pfam" id="PF25019"/>
    </source>
</evidence>
<dbReference type="SUPFAM" id="SSF52540">
    <property type="entry name" value="P-loop containing nucleoside triphosphate hydrolases"/>
    <property type="match status" value="1"/>
</dbReference>
<evidence type="ECO:0000259" key="9">
    <source>
        <dbReference type="Pfam" id="PF18052"/>
    </source>
</evidence>
<evidence type="ECO:0000256" key="4">
    <source>
        <dbReference type="ARBA" id="ARBA00022741"/>
    </source>
</evidence>
<dbReference type="Pfam" id="PF25019">
    <property type="entry name" value="LRR_R13L1-DRL21"/>
    <property type="match status" value="1"/>
</dbReference>
<evidence type="ECO:0000256" key="1">
    <source>
        <dbReference type="ARBA" id="ARBA00008894"/>
    </source>
</evidence>
<dbReference type="Gene3D" id="1.10.8.430">
    <property type="entry name" value="Helical domain of apoptotic protease-activating factors"/>
    <property type="match status" value="1"/>
</dbReference>
<dbReference type="InterPro" id="IPR036388">
    <property type="entry name" value="WH-like_DNA-bd_sf"/>
</dbReference>
<evidence type="ECO:0000313" key="14">
    <source>
        <dbReference type="Proteomes" id="UP001497457"/>
    </source>
</evidence>
<name>A0ABC9ATU6_9POAL</name>
<dbReference type="GO" id="GO:0006952">
    <property type="term" value="P:defense response"/>
    <property type="evidence" value="ECO:0007669"/>
    <property type="project" value="UniProtKB-KW"/>
</dbReference>